<keyword evidence="2" id="KW-0808">Transferase</keyword>
<dbReference type="PANTHER" id="PTHR12215">
    <property type="entry name" value="PHOSPHOPANTETHEINE TRANSFERASE"/>
    <property type="match status" value="1"/>
</dbReference>
<dbReference type="InterPro" id="IPR037143">
    <property type="entry name" value="4-PPantetheinyl_Trfase_dom_sf"/>
</dbReference>
<dbReference type="Proteomes" id="UP000007264">
    <property type="component" value="Unassembled WGS sequence"/>
</dbReference>
<gene>
    <name evidence="5" type="ORF">COCSUDRAFT_55677</name>
</gene>
<evidence type="ECO:0000256" key="1">
    <source>
        <dbReference type="ARBA" id="ARBA00013172"/>
    </source>
</evidence>
<evidence type="ECO:0000313" key="5">
    <source>
        <dbReference type="EMBL" id="EIE27690.1"/>
    </source>
</evidence>
<evidence type="ECO:0000256" key="2">
    <source>
        <dbReference type="ARBA" id="ARBA00022679"/>
    </source>
</evidence>
<organism evidence="5 6">
    <name type="scientific">Coccomyxa subellipsoidea (strain C-169)</name>
    <name type="common">Green microalga</name>
    <dbReference type="NCBI Taxonomy" id="574566"/>
    <lineage>
        <taxon>Eukaryota</taxon>
        <taxon>Viridiplantae</taxon>
        <taxon>Chlorophyta</taxon>
        <taxon>core chlorophytes</taxon>
        <taxon>Trebouxiophyceae</taxon>
        <taxon>Trebouxiophyceae incertae sedis</taxon>
        <taxon>Coccomyxaceae</taxon>
        <taxon>Coccomyxa</taxon>
        <taxon>Coccomyxa subellipsoidea</taxon>
    </lineage>
</organism>
<feature type="domain" description="4'-phosphopantetheinyl transferase N-terminal" evidence="4">
    <location>
        <begin position="17"/>
        <end position="104"/>
    </location>
</feature>
<comment type="caution">
    <text evidence="5">The sequence shown here is derived from an EMBL/GenBank/DDBJ whole genome shotgun (WGS) entry which is preliminary data.</text>
</comment>
<dbReference type="AlphaFoldDB" id="I0ZAM1"/>
<dbReference type="KEGG" id="csl:COCSUDRAFT_55677"/>
<evidence type="ECO:0000259" key="3">
    <source>
        <dbReference type="Pfam" id="PF01648"/>
    </source>
</evidence>
<dbReference type="EMBL" id="AGSI01000001">
    <property type="protein sequence ID" value="EIE27690.1"/>
    <property type="molecule type" value="Genomic_DNA"/>
</dbReference>
<dbReference type="GO" id="GO:0005829">
    <property type="term" value="C:cytosol"/>
    <property type="evidence" value="ECO:0007669"/>
    <property type="project" value="TreeGrafter"/>
</dbReference>
<dbReference type="InterPro" id="IPR050559">
    <property type="entry name" value="P-Pant_transferase_sf"/>
</dbReference>
<reference evidence="5 6" key="1">
    <citation type="journal article" date="2012" name="Genome Biol.">
        <title>The genome of the polar eukaryotic microalga coccomyxa subellipsoidea reveals traits of cold adaptation.</title>
        <authorList>
            <person name="Blanc G."/>
            <person name="Agarkova I."/>
            <person name="Grimwood J."/>
            <person name="Kuo A."/>
            <person name="Brueggeman A."/>
            <person name="Dunigan D."/>
            <person name="Gurnon J."/>
            <person name="Ladunga I."/>
            <person name="Lindquist E."/>
            <person name="Lucas S."/>
            <person name="Pangilinan J."/>
            <person name="Proschold T."/>
            <person name="Salamov A."/>
            <person name="Schmutz J."/>
            <person name="Weeks D."/>
            <person name="Yamada T."/>
            <person name="Claverie J.M."/>
            <person name="Grigoriev I."/>
            <person name="Van Etten J."/>
            <person name="Lomsadze A."/>
            <person name="Borodovsky M."/>
        </authorList>
    </citation>
    <scope>NUCLEOTIDE SEQUENCE [LARGE SCALE GENOMIC DNA]</scope>
    <source>
        <strain evidence="5 6">C-169</strain>
    </source>
</reference>
<name>I0ZAM1_COCSC</name>
<proteinExistence type="predicted"/>
<sequence>MACMTLQVQDASLLAQYEQLLTAEEHSHMMAAATPELRKERLLARVLVRTTLSRYCGNNVVPQSLNFSRNHAGKPRLAWDTDAAEADLHGVQFNLSHTASLLGCAVTAGQHVGLDVELSNRHTRGNPLRLARRRFSAAELASLEERAEGEERAQHFVRLWTLKEAYVKAVGRAWPSESLINQKQQYGSK</sequence>
<protein>
    <recommendedName>
        <fullName evidence="1">holo-[acyl-carrier-protein] synthase</fullName>
        <ecNumber evidence="1">2.7.8.7</ecNumber>
    </recommendedName>
</protein>
<dbReference type="InterPro" id="IPR008278">
    <property type="entry name" value="4-PPantetheinyl_Trfase_dom"/>
</dbReference>
<dbReference type="GeneID" id="17045705"/>
<evidence type="ECO:0000259" key="4">
    <source>
        <dbReference type="Pfam" id="PF22624"/>
    </source>
</evidence>
<feature type="domain" description="4'-phosphopantetheinyl transferase" evidence="3">
    <location>
        <begin position="112"/>
        <end position="172"/>
    </location>
</feature>
<dbReference type="eggNOG" id="KOG0945">
    <property type="taxonomic scope" value="Eukaryota"/>
</dbReference>
<dbReference type="InterPro" id="IPR055066">
    <property type="entry name" value="AASDHPPT_N"/>
</dbReference>
<dbReference type="EC" id="2.7.8.7" evidence="1"/>
<dbReference type="Pfam" id="PF22624">
    <property type="entry name" value="AASDHPPT_N"/>
    <property type="match status" value="1"/>
</dbReference>
<accession>I0ZAM1</accession>
<dbReference type="RefSeq" id="XP_005652234.1">
    <property type="nucleotide sequence ID" value="XM_005652177.1"/>
</dbReference>
<dbReference type="Pfam" id="PF01648">
    <property type="entry name" value="ACPS"/>
    <property type="match status" value="1"/>
</dbReference>
<dbReference type="GO" id="GO:0019878">
    <property type="term" value="P:lysine biosynthetic process via aminoadipic acid"/>
    <property type="evidence" value="ECO:0007669"/>
    <property type="project" value="TreeGrafter"/>
</dbReference>
<dbReference type="GO" id="GO:0000287">
    <property type="term" value="F:magnesium ion binding"/>
    <property type="evidence" value="ECO:0007669"/>
    <property type="project" value="InterPro"/>
</dbReference>
<dbReference type="OrthoDB" id="26719at2759"/>
<dbReference type="Gene3D" id="3.90.470.20">
    <property type="entry name" value="4'-phosphopantetheinyl transferase domain"/>
    <property type="match status" value="1"/>
</dbReference>
<dbReference type="STRING" id="574566.I0ZAM1"/>
<dbReference type="PANTHER" id="PTHR12215:SF15">
    <property type="entry name" value="4'-PHOSPHOPANTETHEINYL TRANSFERASE SUPERFAMILY-RELATED"/>
    <property type="match status" value="1"/>
</dbReference>
<dbReference type="SUPFAM" id="SSF56214">
    <property type="entry name" value="4'-phosphopantetheinyl transferase"/>
    <property type="match status" value="2"/>
</dbReference>
<dbReference type="GO" id="GO:0008897">
    <property type="term" value="F:holo-[acyl-carrier-protein] synthase activity"/>
    <property type="evidence" value="ECO:0007669"/>
    <property type="project" value="UniProtKB-EC"/>
</dbReference>
<keyword evidence="6" id="KW-1185">Reference proteome</keyword>
<evidence type="ECO:0000313" key="6">
    <source>
        <dbReference type="Proteomes" id="UP000007264"/>
    </source>
</evidence>